<gene>
    <name evidence="5" type="primary">LOC107434738</name>
</gene>
<accession>A0ABM4A3Y7</accession>
<comment type="similarity">
    <text evidence="1">Belongs to the short-chain dehydrogenases/reductases (SDR) family.</text>
</comment>
<dbReference type="InterPro" id="IPR036291">
    <property type="entry name" value="NAD(P)-bd_dom_sf"/>
</dbReference>
<dbReference type="SUPFAM" id="SSF51735">
    <property type="entry name" value="NAD(P)-binding Rossmann-fold domains"/>
    <property type="match status" value="3"/>
</dbReference>
<sequence length="1096" mass="120733">MSEASKQRYAVVTGANKGIGLETVKQLASNGITVVLTARDGKRGLEAVEKLKEFDLSGQVLFHQLDVTDPAGIASLAHFIKTRFGKLDILVNNAGVGGVEVDLDAFLALSKENAGEAQWSKTMTETYELAEECLQINYYGAKRTAEALIPLLQFSDSPRIVNVSSSMGQLQHIKNDELKGVFSDVESLTEERLDELLAEFLKDFKEGSLEGKKWPTFMSAYRLSKAAMNAYTRILANKYPSFRINCVCPGFVKTDVNFNTGVLPVEEGAASPVKLALLPNDGPSGLFFLRTEEASFNKAFTNFIVTTALLPPNDKSSSRLYGMYFHGIEIEIHQPKLMAELWFLKINSNMRQPEKCEIVEKEENLKTRTAQSSMAEATQRYAVVTGANKGIGLEAVKQLASNGITVVLTARDEKRGLEAVDKLKEFELSGQVLFHQLDVADPASVASLADFIKTQFGKLDILVNNAGVAGVKVDVSLSSKGDAGEGHWSKTMAQTYEVAEECLEINYYGAKRTAQALIPLLQFSDSPRIVNVSSSFGQLQHIKNDRLKGVFSDADNLTEERIDEILREFLKDFKEGSLESRSWPTFMSAYTLSKAALNAYTRVLANKYPSFRINCVCPGYVKTDLNFNSGILPVEEGAASPVKLALLPNDGPSGLFYIRLEMSSFYAVSLWRKKSSTDYCYSSVFVNMLKYCGNSELVNNAGVSGVKVDVSSSLKADAGEGHWSKTMAQTYEVAEECLQINYYGAKKTAEALIPLIRFSYSPRIVNVLSSFGQLQLFLILETIQTVSQIHLKKIETITQATMSGATQRFAVVTGANKGVGLEAVKQLATNGITVVLTARDEKRGLEAVEKLKEFELSGQVLFHRLDVTDPASVASLAHFIKTQFGKLDILVNNAGVLGVSVDVDAYLSLMKGDNRERDWRTATTQTYELAEECLQINYYGPKRINEALIPLLQLSDSPRIVNVSASMGKLQFIENDWAKGIFSDVESLTEERIDEVLREFLKDFKEASLECKNWPTSTSAYIVSKAAVNAYTRILAKKFPSFRINCVCPGYVKSDMNFNTGTLSVEEGAASPVKLALLPNDGPSGLFFFRSEVSSF</sequence>
<evidence type="ECO:0000256" key="1">
    <source>
        <dbReference type="ARBA" id="ARBA00006484"/>
    </source>
</evidence>
<evidence type="ECO:0000313" key="4">
    <source>
        <dbReference type="Proteomes" id="UP001652623"/>
    </source>
</evidence>
<proteinExistence type="inferred from homology"/>
<dbReference type="PRINTS" id="PR00081">
    <property type="entry name" value="GDHRDH"/>
</dbReference>
<keyword evidence="4" id="KW-1185">Reference proteome</keyword>
<dbReference type="RefSeq" id="XP_060671443.1">
    <property type="nucleotide sequence ID" value="XM_060815460.1"/>
</dbReference>
<keyword evidence="3" id="KW-0560">Oxidoreductase</keyword>
<evidence type="ECO:0000256" key="3">
    <source>
        <dbReference type="ARBA" id="ARBA00023002"/>
    </source>
</evidence>
<dbReference type="InterPro" id="IPR002347">
    <property type="entry name" value="SDR_fam"/>
</dbReference>
<dbReference type="Pfam" id="PF13561">
    <property type="entry name" value="adh_short_C2"/>
    <property type="match status" value="1"/>
</dbReference>
<dbReference type="PANTHER" id="PTHR43490:SF98">
    <property type="entry name" value="OS02G0640600 PROTEIN"/>
    <property type="match status" value="1"/>
</dbReference>
<name>A0ABM4A3Y7_ZIZJJ</name>
<protein>
    <submittedName>
        <fullName evidence="5">Uncharacterized protein LOC107434738</fullName>
    </submittedName>
</protein>
<dbReference type="Proteomes" id="UP001652623">
    <property type="component" value="Chromosome 3"/>
</dbReference>
<dbReference type="PRINTS" id="PR00080">
    <property type="entry name" value="SDRFAMILY"/>
</dbReference>
<dbReference type="Gene3D" id="3.40.50.720">
    <property type="entry name" value="NAD(P)-binding Rossmann-like Domain"/>
    <property type="match status" value="4"/>
</dbReference>
<dbReference type="Pfam" id="PF00106">
    <property type="entry name" value="adh_short"/>
    <property type="match status" value="5"/>
</dbReference>
<dbReference type="PANTHER" id="PTHR43490">
    <property type="entry name" value="(+)-NEOMENTHOL DEHYDROGENASE"/>
    <property type="match status" value="1"/>
</dbReference>
<evidence type="ECO:0000313" key="5">
    <source>
        <dbReference type="RefSeq" id="XP_060671443.1"/>
    </source>
</evidence>
<evidence type="ECO:0000256" key="2">
    <source>
        <dbReference type="ARBA" id="ARBA00022857"/>
    </source>
</evidence>
<organism evidence="4 5">
    <name type="scientific">Ziziphus jujuba</name>
    <name type="common">Chinese jujube</name>
    <name type="synonym">Ziziphus sativa</name>
    <dbReference type="NCBI Taxonomy" id="326968"/>
    <lineage>
        <taxon>Eukaryota</taxon>
        <taxon>Viridiplantae</taxon>
        <taxon>Streptophyta</taxon>
        <taxon>Embryophyta</taxon>
        <taxon>Tracheophyta</taxon>
        <taxon>Spermatophyta</taxon>
        <taxon>Magnoliopsida</taxon>
        <taxon>eudicotyledons</taxon>
        <taxon>Gunneridae</taxon>
        <taxon>Pentapetalae</taxon>
        <taxon>rosids</taxon>
        <taxon>fabids</taxon>
        <taxon>Rosales</taxon>
        <taxon>Rhamnaceae</taxon>
        <taxon>Paliureae</taxon>
        <taxon>Ziziphus</taxon>
    </lineage>
</organism>
<reference evidence="5" key="1">
    <citation type="submission" date="2025-08" db="UniProtKB">
        <authorList>
            <consortium name="RefSeq"/>
        </authorList>
    </citation>
    <scope>IDENTIFICATION</scope>
    <source>
        <tissue evidence="5">Seedling</tissue>
    </source>
</reference>
<keyword evidence="2" id="KW-0521">NADP</keyword>
<dbReference type="InterPro" id="IPR045313">
    <property type="entry name" value="CBR1-like"/>
</dbReference>
<dbReference type="GeneID" id="107434738"/>
<dbReference type="CDD" id="cd05324">
    <property type="entry name" value="carb_red_PTCR-like_SDR_c"/>
    <property type="match status" value="3"/>
</dbReference>